<dbReference type="CDD" id="cd06223">
    <property type="entry name" value="PRTases_typeI"/>
    <property type="match status" value="1"/>
</dbReference>
<dbReference type="EMBL" id="CACVAV010000195">
    <property type="protein sequence ID" value="CAA6812167.1"/>
    <property type="molecule type" value="Genomic_DNA"/>
</dbReference>
<dbReference type="PANTHER" id="PTHR11608:SF0">
    <property type="entry name" value="BIFUNCTIONAL PROTEIN PYRR"/>
    <property type="match status" value="1"/>
</dbReference>
<reference evidence="2" key="1">
    <citation type="submission" date="2020-01" db="EMBL/GenBank/DDBJ databases">
        <authorList>
            <person name="Meier V. D."/>
            <person name="Meier V D."/>
        </authorList>
    </citation>
    <scope>NUCLEOTIDE SEQUENCE</scope>
    <source>
        <strain evidence="2">HLG_WM_MAG_08</strain>
    </source>
</reference>
<organism evidence="2">
    <name type="scientific">uncultured Thiotrichaceae bacterium</name>
    <dbReference type="NCBI Taxonomy" id="298394"/>
    <lineage>
        <taxon>Bacteria</taxon>
        <taxon>Pseudomonadati</taxon>
        <taxon>Pseudomonadota</taxon>
        <taxon>Gammaproteobacteria</taxon>
        <taxon>Thiotrichales</taxon>
        <taxon>Thiotrichaceae</taxon>
        <taxon>environmental samples</taxon>
    </lineage>
</organism>
<dbReference type="GO" id="GO:0004845">
    <property type="term" value="F:uracil phosphoribosyltransferase activity"/>
    <property type="evidence" value="ECO:0007669"/>
    <property type="project" value="UniProtKB-EC"/>
</dbReference>
<dbReference type="InterPro" id="IPR050137">
    <property type="entry name" value="PyrR_bifunctional"/>
</dbReference>
<dbReference type="Gene3D" id="3.40.50.2020">
    <property type="match status" value="1"/>
</dbReference>
<dbReference type="InterPro" id="IPR000836">
    <property type="entry name" value="PRTase_dom"/>
</dbReference>
<name>A0A6S6T6E9_9GAMM</name>
<accession>A0A6S6T6E9</accession>
<gene>
    <name evidence="2" type="ORF">HELGO_WM38691</name>
</gene>
<dbReference type="Pfam" id="PF00156">
    <property type="entry name" value="Pribosyltran"/>
    <property type="match status" value="1"/>
</dbReference>
<keyword evidence="2" id="KW-0328">Glycosyltransferase</keyword>
<protein>
    <submittedName>
        <fullName evidence="2">Uracil phosphoribosyltransferase</fullName>
        <ecNumber evidence="2">2.4.2.9</ecNumber>
    </submittedName>
</protein>
<proteinExistence type="predicted"/>
<feature type="domain" description="Phosphoribosyltransferase" evidence="1">
    <location>
        <begin position="12"/>
        <end position="155"/>
    </location>
</feature>
<sequence length="171" mass="19434">MDNTPDNNYNLEDLITKLIDELSAYLQQEGISNPLMVGIHRSGVWLARELHQRMGIEEELGELNVSFYRDDFNRSGLPVQTEASKLPLSLEDRHIILVDDVIHSGRTVRAAMNELFDYGRPASITLTVLVSRKQRELPIEPQVYALQEEPGKAFNYSISGPDPLQMELVKK</sequence>
<evidence type="ECO:0000259" key="1">
    <source>
        <dbReference type="Pfam" id="PF00156"/>
    </source>
</evidence>
<evidence type="ECO:0000313" key="2">
    <source>
        <dbReference type="EMBL" id="CAA6812167.1"/>
    </source>
</evidence>
<dbReference type="NCBIfam" id="NF003545">
    <property type="entry name" value="PRK05205.1-1"/>
    <property type="match status" value="1"/>
</dbReference>
<dbReference type="PANTHER" id="PTHR11608">
    <property type="entry name" value="BIFUNCTIONAL PROTEIN PYRR"/>
    <property type="match status" value="1"/>
</dbReference>
<dbReference type="SUPFAM" id="SSF53271">
    <property type="entry name" value="PRTase-like"/>
    <property type="match status" value="1"/>
</dbReference>
<dbReference type="InterPro" id="IPR029057">
    <property type="entry name" value="PRTase-like"/>
</dbReference>
<dbReference type="AlphaFoldDB" id="A0A6S6T6E9"/>
<keyword evidence="2" id="KW-0808">Transferase</keyword>
<dbReference type="EC" id="2.4.2.9" evidence="2"/>